<feature type="binding site" evidence="11">
    <location>
        <position position="34"/>
    </location>
    <ligand>
        <name>L-tyrosine</name>
        <dbReference type="ChEBI" id="CHEBI:58315"/>
    </ligand>
</feature>
<dbReference type="InterPro" id="IPR001412">
    <property type="entry name" value="aa-tRNA-synth_I_CS"/>
</dbReference>
<evidence type="ECO:0000256" key="3">
    <source>
        <dbReference type="ARBA" id="ARBA00022598"/>
    </source>
</evidence>
<dbReference type="InterPro" id="IPR024088">
    <property type="entry name" value="Tyr-tRNA-ligase_bac-type"/>
</dbReference>
<dbReference type="InterPro" id="IPR002305">
    <property type="entry name" value="aa-tRNA-synth_Ic"/>
</dbReference>
<dbReference type="Pfam" id="PF22421">
    <property type="entry name" value="SYY_C-terminal"/>
    <property type="match status" value="1"/>
</dbReference>
<keyword evidence="4 11" id="KW-0547">Nucleotide-binding</keyword>
<dbReference type="GO" id="GO:0042803">
    <property type="term" value="F:protein homodimerization activity"/>
    <property type="evidence" value="ECO:0007669"/>
    <property type="project" value="UniProtKB-ARBA"/>
</dbReference>
<dbReference type="Gene3D" id="3.10.290.10">
    <property type="entry name" value="RNA-binding S4 domain"/>
    <property type="match status" value="1"/>
</dbReference>
<feature type="short sequence motif" description="'KMSKS' region" evidence="11">
    <location>
        <begin position="227"/>
        <end position="231"/>
    </location>
</feature>
<evidence type="ECO:0000259" key="13">
    <source>
        <dbReference type="SMART" id="SM00363"/>
    </source>
</evidence>
<dbReference type="Proteomes" id="UP000092574">
    <property type="component" value="Chromosome"/>
</dbReference>
<dbReference type="PROSITE" id="PS50889">
    <property type="entry name" value="S4"/>
    <property type="match status" value="1"/>
</dbReference>
<keyword evidence="2 11" id="KW-0963">Cytoplasm</keyword>
<dbReference type="PANTHER" id="PTHR11766:SF0">
    <property type="entry name" value="TYROSINE--TRNA LIGASE, MITOCHONDRIAL"/>
    <property type="match status" value="1"/>
</dbReference>
<dbReference type="Gene3D" id="3.40.50.620">
    <property type="entry name" value="HUPs"/>
    <property type="match status" value="1"/>
</dbReference>
<evidence type="ECO:0000256" key="4">
    <source>
        <dbReference type="ARBA" id="ARBA00022741"/>
    </source>
</evidence>
<dbReference type="FunFam" id="1.10.240.10:FF:000001">
    <property type="entry name" value="Tyrosine--tRNA ligase"/>
    <property type="match status" value="1"/>
</dbReference>
<dbReference type="AlphaFoldDB" id="A0A1C7I8R9"/>
<dbReference type="InterPro" id="IPR014729">
    <property type="entry name" value="Rossmann-like_a/b/a_fold"/>
</dbReference>
<dbReference type="Gene3D" id="1.10.240.10">
    <property type="entry name" value="Tyrosyl-Transfer RNA Synthetase"/>
    <property type="match status" value="1"/>
</dbReference>
<dbReference type="HAMAP" id="MF_02006">
    <property type="entry name" value="Tyr_tRNA_synth_type1"/>
    <property type="match status" value="1"/>
</dbReference>
<feature type="binding site" evidence="11">
    <location>
        <position position="167"/>
    </location>
    <ligand>
        <name>L-tyrosine</name>
        <dbReference type="ChEBI" id="CHEBI:58315"/>
    </ligand>
</feature>
<comment type="subcellular location">
    <subcellularLocation>
        <location evidence="1 11">Cytoplasm</location>
    </subcellularLocation>
</comment>
<accession>A0A1C7I8R9</accession>
<name>A0A1C7I8R9_9FIRM</name>
<keyword evidence="7 11" id="KW-0648">Protein biosynthesis</keyword>
<evidence type="ECO:0000256" key="10">
    <source>
        <dbReference type="ARBA" id="ARBA00060965"/>
    </source>
</evidence>
<keyword evidence="6 12" id="KW-0694">RNA-binding</keyword>
<comment type="similarity">
    <text evidence="10 11">Belongs to the class-I aminoacyl-tRNA synthetase family. TyrS type 1 subfamily.</text>
</comment>
<feature type="short sequence motif" description="'HIGH' region" evidence="11">
    <location>
        <begin position="39"/>
        <end position="48"/>
    </location>
</feature>
<keyword evidence="5 11" id="KW-0067">ATP-binding</keyword>
<comment type="subunit">
    <text evidence="11">Homodimer.</text>
</comment>
<dbReference type="GO" id="GO:0004831">
    <property type="term" value="F:tyrosine-tRNA ligase activity"/>
    <property type="evidence" value="ECO:0007669"/>
    <property type="project" value="UniProtKB-UniRule"/>
</dbReference>
<dbReference type="STRING" id="1796616.A4V09_05825"/>
<gene>
    <name evidence="11" type="primary">tyrS</name>
    <name evidence="14" type="ORF">A4V09_05825</name>
</gene>
<evidence type="ECO:0000256" key="11">
    <source>
        <dbReference type="HAMAP-Rule" id="MF_02006"/>
    </source>
</evidence>
<dbReference type="CDD" id="cd00165">
    <property type="entry name" value="S4"/>
    <property type="match status" value="1"/>
</dbReference>
<evidence type="ECO:0000256" key="1">
    <source>
        <dbReference type="ARBA" id="ARBA00004496"/>
    </source>
</evidence>
<sequence length="408" mass="46036">MKIYEELTARGLIAQVTDEEEIRELVNNGKATFYIGFDPTADSLHVGHFMALCLMKRLQMAGNKPIALLGGGTGMIGDPSGRSDMRQMMTVDTIQHNCDCFKKQMSRFINFSEGKALMVNNADWLLNLNYVEMLREVGAHFSVNNMLRAECYKQRMEKGLSFFEFNYMIMQSYDFYMLYKNYGCNMQFGGDDQWSNMLGGTELIRRKLGEDAYAMTITLLLNSEGKKMGKTQSGAVWLDSNKTSPFDFYQYWRNVSDADVLKCLRMLTFLPLEQIDEMDKWEGSQLNTAKEILAYELTSLVHGEEEARKSQEAARALFTSGNAADMPSAVIEQSDLQEGNIDLITLLHKSGLAGSRSEGRRAIEQGGVAIDGEKITDVKYLVPGEKLDGEGIVLKRGKKNFRKVTIKQ</sequence>
<organism evidence="14 15">
    <name type="scientific">Blautia pseudococcoides</name>
    <dbReference type="NCBI Taxonomy" id="1796616"/>
    <lineage>
        <taxon>Bacteria</taxon>
        <taxon>Bacillati</taxon>
        <taxon>Bacillota</taxon>
        <taxon>Clostridia</taxon>
        <taxon>Lachnospirales</taxon>
        <taxon>Lachnospiraceae</taxon>
        <taxon>Blautia</taxon>
    </lineage>
</organism>
<dbReference type="OrthoDB" id="9804243at2"/>
<feature type="domain" description="RNA-binding S4" evidence="13">
    <location>
        <begin position="341"/>
        <end position="402"/>
    </location>
</feature>
<evidence type="ECO:0000256" key="5">
    <source>
        <dbReference type="ARBA" id="ARBA00022840"/>
    </source>
</evidence>
<comment type="catalytic activity">
    <reaction evidence="9 11">
        <text>tRNA(Tyr) + L-tyrosine + ATP = L-tyrosyl-tRNA(Tyr) + AMP + diphosphate + H(+)</text>
        <dbReference type="Rhea" id="RHEA:10220"/>
        <dbReference type="Rhea" id="RHEA-COMP:9706"/>
        <dbReference type="Rhea" id="RHEA-COMP:9707"/>
        <dbReference type="ChEBI" id="CHEBI:15378"/>
        <dbReference type="ChEBI" id="CHEBI:30616"/>
        <dbReference type="ChEBI" id="CHEBI:33019"/>
        <dbReference type="ChEBI" id="CHEBI:58315"/>
        <dbReference type="ChEBI" id="CHEBI:78442"/>
        <dbReference type="ChEBI" id="CHEBI:78536"/>
        <dbReference type="ChEBI" id="CHEBI:456215"/>
        <dbReference type="EC" id="6.1.1.1"/>
    </reaction>
</comment>
<evidence type="ECO:0000256" key="7">
    <source>
        <dbReference type="ARBA" id="ARBA00022917"/>
    </source>
</evidence>
<dbReference type="FunFam" id="3.40.50.620:FF:000008">
    <property type="entry name" value="Tyrosine--tRNA ligase"/>
    <property type="match status" value="1"/>
</dbReference>
<dbReference type="Pfam" id="PF00579">
    <property type="entry name" value="tRNA-synt_1b"/>
    <property type="match status" value="1"/>
</dbReference>
<dbReference type="GO" id="GO:0003723">
    <property type="term" value="F:RNA binding"/>
    <property type="evidence" value="ECO:0007669"/>
    <property type="project" value="UniProtKB-KW"/>
</dbReference>
<dbReference type="SUPFAM" id="SSF52374">
    <property type="entry name" value="Nucleotidylyl transferase"/>
    <property type="match status" value="1"/>
</dbReference>
<reference evidence="14" key="1">
    <citation type="submission" date="2017-04" db="EMBL/GenBank/DDBJ databases">
        <title>Complete Genome Sequences of Twelve Strains of a Stable Defined Moderately Diverse Mouse Microbiota 2 (sDMDMm2).</title>
        <authorList>
            <person name="Uchimura Y."/>
            <person name="Wyss M."/>
            <person name="Brugiroux S."/>
            <person name="Limenitakis J.P."/>
            <person name="Stecher B."/>
            <person name="McCoy K.D."/>
            <person name="Macpherson A.J."/>
        </authorList>
    </citation>
    <scope>NUCLEOTIDE SEQUENCE</scope>
    <source>
        <strain evidence="14">YL58</strain>
    </source>
</reference>
<feature type="binding site" evidence="11">
    <location>
        <position position="230"/>
    </location>
    <ligand>
        <name>ATP</name>
        <dbReference type="ChEBI" id="CHEBI:30616"/>
    </ligand>
</feature>
<dbReference type="KEGG" id="byl:A4V09_05825"/>
<dbReference type="InterPro" id="IPR054608">
    <property type="entry name" value="SYY-like_C"/>
</dbReference>
<protein>
    <recommendedName>
        <fullName evidence="11">Tyrosine--tRNA ligase</fullName>
        <ecNumber evidence="11">6.1.1.1</ecNumber>
    </recommendedName>
    <alternativeName>
        <fullName evidence="11">Tyrosyl-tRNA synthetase</fullName>
        <shortName evidence="11">TyrRS</shortName>
    </alternativeName>
</protein>
<evidence type="ECO:0000256" key="6">
    <source>
        <dbReference type="ARBA" id="ARBA00022884"/>
    </source>
</evidence>
<dbReference type="EC" id="6.1.1.1" evidence="11"/>
<proteinExistence type="inferred from homology"/>
<keyword evidence="15" id="KW-1185">Reference proteome</keyword>
<dbReference type="PANTHER" id="PTHR11766">
    <property type="entry name" value="TYROSYL-TRNA SYNTHETASE"/>
    <property type="match status" value="1"/>
</dbReference>
<keyword evidence="3 11" id="KW-0436">Ligase</keyword>
<dbReference type="InterPro" id="IPR002942">
    <property type="entry name" value="S4_RNA-bd"/>
</dbReference>
<evidence type="ECO:0000256" key="2">
    <source>
        <dbReference type="ARBA" id="ARBA00022490"/>
    </source>
</evidence>
<evidence type="ECO:0000256" key="12">
    <source>
        <dbReference type="PROSITE-ProRule" id="PRU00182"/>
    </source>
</evidence>
<dbReference type="InterPro" id="IPR002307">
    <property type="entry name" value="Tyr-tRNA-ligase"/>
</dbReference>
<dbReference type="PRINTS" id="PR01040">
    <property type="entry name" value="TRNASYNTHTYR"/>
</dbReference>
<dbReference type="CDD" id="cd00805">
    <property type="entry name" value="TyrRS_core"/>
    <property type="match status" value="1"/>
</dbReference>
<dbReference type="GO" id="GO:0005524">
    <property type="term" value="F:ATP binding"/>
    <property type="evidence" value="ECO:0007669"/>
    <property type="project" value="UniProtKB-UniRule"/>
</dbReference>
<dbReference type="InterPro" id="IPR036986">
    <property type="entry name" value="S4_RNA-bd_sf"/>
</dbReference>
<evidence type="ECO:0000313" key="15">
    <source>
        <dbReference type="Proteomes" id="UP000092574"/>
    </source>
</evidence>
<comment type="function">
    <text evidence="11">Catalyzes the attachment of tyrosine to tRNA(Tyr) in a two-step reaction: tyrosine is first activated by ATP to form Tyr-AMP and then transferred to the acceptor end of tRNA(Tyr).</text>
</comment>
<feature type="binding site" evidence="11">
    <location>
        <position position="171"/>
    </location>
    <ligand>
        <name>L-tyrosine</name>
        <dbReference type="ChEBI" id="CHEBI:58315"/>
    </ligand>
</feature>
<evidence type="ECO:0000313" key="14">
    <source>
        <dbReference type="EMBL" id="ANU75324.1"/>
    </source>
</evidence>
<dbReference type="GO" id="GO:0006437">
    <property type="term" value="P:tyrosyl-tRNA aminoacylation"/>
    <property type="evidence" value="ECO:0007669"/>
    <property type="project" value="UniProtKB-UniRule"/>
</dbReference>
<dbReference type="PROSITE" id="PS00178">
    <property type="entry name" value="AA_TRNA_LIGASE_I"/>
    <property type="match status" value="1"/>
</dbReference>
<dbReference type="EMBL" id="CP015405">
    <property type="protein sequence ID" value="ANU75324.1"/>
    <property type="molecule type" value="Genomic_DNA"/>
</dbReference>
<dbReference type="InterPro" id="IPR024107">
    <property type="entry name" value="Tyr-tRNA-ligase_bac_1"/>
</dbReference>
<evidence type="ECO:0000256" key="9">
    <source>
        <dbReference type="ARBA" id="ARBA00048248"/>
    </source>
</evidence>
<dbReference type="RefSeq" id="WP_065541531.1">
    <property type="nucleotide sequence ID" value="NZ_CP015405.2"/>
</dbReference>
<dbReference type="NCBIfam" id="TIGR00234">
    <property type="entry name" value="tyrS"/>
    <property type="match status" value="1"/>
</dbReference>
<dbReference type="GO" id="GO:0005829">
    <property type="term" value="C:cytosol"/>
    <property type="evidence" value="ECO:0007669"/>
    <property type="project" value="TreeGrafter"/>
</dbReference>
<dbReference type="SMART" id="SM00363">
    <property type="entry name" value="S4"/>
    <property type="match status" value="1"/>
</dbReference>
<evidence type="ECO:0000256" key="8">
    <source>
        <dbReference type="ARBA" id="ARBA00023146"/>
    </source>
</evidence>
<keyword evidence="8 11" id="KW-0030">Aminoacyl-tRNA synthetase</keyword>
<dbReference type="SUPFAM" id="SSF55174">
    <property type="entry name" value="Alpha-L RNA-binding motif"/>
    <property type="match status" value="1"/>
</dbReference>